<feature type="region of interest" description="Disordered" evidence="1">
    <location>
        <begin position="1"/>
        <end position="30"/>
    </location>
</feature>
<feature type="region of interest" description="Disordered" evidence="1">
    <location>
        <begin position="661"/>
        <end position="724"/>
    </location>
</feature>
<reference evidence="3 4" key="1">
    <citation type="submission" date="2016-10" db="EMBL/GenBank/DDBJ databases">
        <authorList>
            <person name="de Groot N.N."/>
        </authorList>
    </citation>
    <scope>NUCLEOTIDE SEQUENCE [LARGE SCALE GENOMIC DNA]</scope>
    <source>
        <strain evidence="3 4">DSM 20117</strain>
    </source>
</reference>
<dbReference type="KEGG" id="acry:AC20117_01140"/>
<evidence type="ECO:0000259" key="2">
    <source>
        <dbReference type="Pfam" id="PF02720"/>
    </source>
</evidence>
<keyword evidence="4" id="KW-1185">Reference proteome</keyword>
<protein>
    <recommendedName>
        <fullName evidence="2">DUF222 domain-containing protein</fullName>
    </recommendedName>
</protein>
<proteinExistence type="predicted"/>
<name>A0A1H1F5N9_9MICC</name>
<feature type="domain" description="DUF222" evidence="2">
    <location>
        <begin position="331"/>
        <end position="600"/>
    </location>
</feature>
<dbReference type="InterPro" id="IPR003870">
    <property type="entry name" value="DUF222"/>
</dbReference>
<feature type="region of interest" description="Disordered" evidence="1">
    <location>
        <begin position="215"/>
        <end position="248"/>
    </location>
</feature>
<dbReference type="EMBL" id="FNKH01000002">
    <property type="protein sequence ID" value="SDQ96322.1"/>
    <property type="molecule type" value="Genomic_DNA"/>
</dbReference>
<dbReference type="AlphaFoldDB" id="A0A1H1F5N9"/>
<sequence length="724" mass="76783">MAAEEQSAPVSGSPAPGQESAGTESGAQGLVEHGFSLRCLQQGRPTTAGQRQEALRKALERLDLHAAQDRKRGLAHAREYIAAGKPAKHATMAGYMEEIYAEARGPVLDPPTLESYGEDPLAGQEIPGRVGEPEHLGASAGIDDFAAWEREESWACWPPSGPFPASWGPAEDLEGLPGELFTETHAGYYAERLARVTAGTPADWFRLFHATATASNTNPGDAADTADAAGGGEAATATASDGSSNAVNAAGAAGNAEAATASNTNPGDAVVVAGAGVRGFAELDYRSAVEQLAAGKRLAAWLDAGLVRLTHRIGQTAVEELPPREPGTPPASRAGLEELAEQSVVKELACLYRITEKQARSRYETAQDLCEHYPGTLAALTAGDLDLEHAGVITRQGDILPDDAKPGFEAALLGEAPDKTPGELLYAARKQREKCNPETIEVRRERQVKCRGVYVEPADDGMAFLGAYVTAEEAYAAYDRLTQSARGLQTGTETRTAGQLRADVFIELLLNAGMEAGPAAGIRPEVALTVPVFTLMGLDEEPATLDGYGPIPAGAARKLCEGATSFYRILTHPETGTILSYGKTTYRPPADLARAVRHRDTTCTAPGCHIPAKDCDLDHTIDFHANGGHGRTDFGNLGPRCGSDHRLKSLAGWKVTQTRHGEFTTTTPGNQTYTTKPGDTGAGPPSFTDRVLNALPDNFRRRLKRKKPPPETDADDEADKDPPF</sequence>
<organism evidence="3 4">
    <name type="scientific">Crystallibacter crystallopoietes</name>
    <dbReference type="NCBI Taxonomy" id="37928"/>
    <lineage>
        <taxon>Bacteria</taxon>
        <taxon>Bacillati</taxon>
        <taxon>Actinomycetota</taxon>
        <taxon>Actinomycetes</taxon>
        <taxon>Micrococcales</taxon>
        <taxon>Micrococcaceae</taxon>
        <taxon>Crystallibacter</taxon>
    </lineage>
</organism>
<dbReference type="CDD" id="cd00085">
    <property type="entry name" value="HNHc"/>
    <property type="match status" value="1"/>
</dbReference>
<dbReference type="Proteomes" id="UP000181917">
    <property type="component" value="Unassembled WGS sequence"/>
</dbReference>
<accession>A0A1H1F5N9</accession>
<dbReference type="InterPro" id="IPR003615">
    <property type="entry name" value="HNH_nuc"/>
</dbReference>
<evidence type="ECO:0000313" key="4">
    <source>
        <dbReference type="Proteomes" id="UP000181917"/>
    </source>
</evidence>
<gene>
    <name evidence="3" type="ORF">SAMN04489742_3270</name>
</gene>
<dbReference type="Pfam" id="PF02720">
    <property type="entry name" value="DUF222"/>
    <property type="match status" value="1"/>
</dbReference>
<evidence type="ECO:0000313" key="3">
    <source>
        <dbReference type="EMBL" id="SDQ96322.1"/>
    </source>
</evidence>
<feature type="compositionally biased region" description="Low complexity" evidence="1">
    <location>
        <begin position="664"/>
        <end position="675"/>
    </location>
</feature>
<feature type="compositionally biased region" description="Low complexity" evidence="1">
    <location>
        <begin position="220"/>
        <end position="248"/>
    </location>
</feature>
<dbReference type="OrthoDB" id="5197219at2"/>
<dbReference type="RefSeq" id="WP_074701363.1">
    <property type="nucleotide sequence ID" value="NZ_CP018863.1"/>
</dbReference>
<feature type="compositionally biased region" description="Acidic residues" evidence="1">
    <location>
        <begin position="712"/>
        <end position="724"/>
    </location>
</feature>
<dbReference type="STRING" id="37928.SAMN04489742_3270"/>
<evidence type="ECO:0000256" key="1">
    <source>
        <dbReference type="SAM" id="MobiDB-lite"/>
    </source>
</evidence>